<dbReference type="EMBL" id="NBII01000002">
    <property type="protein sequence ID" value="PAV21781.1"/>
    <property type="molecule type" value="Genomic_DNA"/>
</dbReference>
<protein>
    <submittedName>
        <fullName evidence="1">Uncharacterized protein</fullName>
    </submittedName>
</protein>
<reference evidence="1 2" key="1">
    <citation type="journal article" date="2017" name="Mol. Ecol.">
        <title>Comparative and population genomic landscape of Phellinus noxius: A hypervariable fungus causing root rot in trees.</title>
        <authorList>
            <person name="Chung C.L."/>
            <person name="Lee T.J."/>
            <person name="Akiba M."/>
            <person name="Lee H.H."/>
            <person name="Kuo T.H."/>
            <person name="Liu D."/>
            <person name="Ke H.M."/>
            <person name="Yokoi T."/>
            <person name="Roa M.B."/>
            <person name="Lu M.J."/>
            <person name="Chang Y.Y."/>
            <person name="Ann P.J."/>
            <person name="Tsai J.N."/>
            <person name="Chen C.Y."/>
            <person name="Tzean S.S."/>
            <person name="Ota Y."/>
            <person name="Hattori T."/>
            <person name="Sahashi N."/>
            <person name="Liou R.F."/>
            <person name="Kikuchi T."/>
            <person name="Tsai I.J."/>
        </authorList>
    </citation>
    <scope>NUCLEOTIDE SEQUENCE [LARGE SCALE GENOMIC DNA]</scope>
    <source>
        <strain evidence="1 2">FFPRI411160</strain>
    </source>
</reference>
<gene>
    <name evidence="1" type="ORF">PNOK_0173800</name>
</gene>
<dbReference type="InParanoid" id="A0A286UQA7"/>
<organism evidence="1 2">
    <name type="scientific">Pyrrhoderma noxium</name>
    <dbReference type="NCBI Taxonomy" id="2282107"/>
    <lineage>
        <taxon>Eukaryota</taxon>
        <taxon>Fungi</taxon>
        <taxon>Dikarya</taxon>
        <taxon>Basidiomycota</taxon>
        <taxon>Agaricomycotina</taxon>
        <taxon>Agaricomycetes</taxon>
        <taxon>Hymenochaetales</taxon>
        <taxon>Hymenochaetaceae</taxon>
        <taxon>Pyrrhoderma</taxon>
    </lineage>
</organism>
<dbReference type="Proteomes" id="UP000217199">
    <property type="component" value="Unassembled WGS sequence"/>
</dbReference>
<proteinExistence type="predicted"/>
<comment type="caution">
    <text evidence="1">The sequence shown here is derived from an EMBL/GenBank/DDBJ whole genome shotgun (WGS) entry which is preliminary data.</text>
</comment>
<evidence type="ECO:0000313" key="2">
    <source>
        <dbReference type="Proteomes" id="UP000217199"/>
    </source>
</evidence>
<accession>A0A286UQA7</accession>
<dbReference type="OrthoDB" id="3349961at2759"/>
<keyword evidence="2" id="KW-1185">Reference proteome</keyword>
<evidence type="ECO:0000313" key="1">
    <source>
        <dbReference type="EMBL" id="PAV21781.1"/>
    </source>
</evidence>
<name>A0A286UQA7_9AGAM</name>
<sequence length="171" mass="19527">MVLAANPSPSSPPPSAIPRIYEVMRAFLLKKTDSPWEVVDHKVVQSVPTFYEDEDLDIIYCSTSETRRTYVFDVQSDSTRRKSRRKNSRTGSGLNGNYGRKALIFARQQLLEEMAKKDCNVLLCEGWHLTVLRRGKQYRIEVQYKGRGALARGKPTMTHRQPPFIELLGPA</sequence>
<dbReference type="AlphaFoldDB" id="A0A286UQA7"/>